<dbReference type="Pfam" id="PF24809">
    <property type="entry name" value="DUF7708"/>
    <property type="match status" value="1"/>
</dbReference>
<keyword evidence="4" id="KW-1185">Reference proteome</keyword>
<protein>
    <recommendedName>
        <fullName evidence="2">NACHT domain-containing protein</fullName>
    </recommendedName>
</protein>
<dbReference type="InterPro" id="IPR007111">
    <property type="entry name" value="NACHT_NTPase"/>
</dbReference>
<dbReference type="PANTHER" id="PTHR10039">
    <property type="entry name" value="AMELOGENIN"/>
    <property type="match status" value="1"/>
</dbReference>
<dbReference type="InterPro" id="IPR056884">
    <property type="entry name" value="NPHP3-like_N"/>
</dbReference>
<reference evidence="3 4" key="1">
    <citation type="journal article" date="2024" name="Commun. Biol.">
        <title>Comparative genomic analysis of thermophilic fungi reveals convergent evolutionary adaptations and gene losses.</title>
        <authorList>
            <person name="Steindorff A.S."/>
            <person name="Aguilar-Pontes M.V."/>
            <person name="Robinson A.J."/>
            <person name="Andreopoulos B."/>
            <person name="LaButti K."/>
            <person name="Kuo A."/>
            <person name="Mondo S."/>
            <person name="Riley R."/>
            <person name="Otillar R."/>
            <person name="Haridas S."/>
            <person name="Lipzen A."/>
            <person name="Grimwood J."/>
            <person name="Schmutz J."/>
            <person name="Clum A."/>
            <person name="Reid I.D."/>
            <person name="Moisan M.C."/>
            <person name="Butler G."/>
            <person name="Nguyen T.T.M."/>
            <person name="Dewar K."/>
            <person name="Conant G."/>
            <person name="Drula E."/>
            <person name="Henrissat B."/>
            <person name="Hansel C."/>
            <person name="Singer S."/>
            <person name="Hutchinson M.I."/>
            <person name="de Vries R.P."/>
            <person name="Natvig D.O."/>
            <person name="Powell A.J."/>
            <person name="Tsang A."/>
            <person name="Grigoriev I.V."/>
        </authorList>
    </citation>
    <scope>NUCLEOTIDE SEQUENCE [LARGE SCALE GENOMIC DNA]</scope>
    <source>
        <strain evidence="3 4">CBS 494.80</strain>
    </source>
</reference>
<dbReference type="InterPro" id="IPR036188">
    <property type="entry name" value="FAD/NAD-bd_sf"/>
</dbReference>
<dbReference type="EMBL" id="JAZHXI010000008">
    <property type="protein sequence ID" value="KAL2069304.1"/>
    <property type="molecule type" value="Genomic_DNA"/>
</dbReference>
<dbReference type="InterPro" id="IPR027417">
    <property type="entry name" value="P-loop_NTPase"/>
</dbReference>
<dbReference type="Pfam" id="PF24883">
    <property type="entry name" value="NPHP3_N"/>
    <property type="match status" value="1"/>
</dbReference>
<proteinExistence type="predicted"/>
<dbReference type="InterPro" id="IPR056125">
    <property type="entry name" value="DUF7708"/>
</dbReference>
<dbReference type="PROSITE" id="PS50837">
    <property type="entry name" value="NACHT"/>
    <property type="match status" value="1"/>
</dbReference>
<evidence type="ECO:0000256" key="1">
    <source>
        <dbReference type="ARBA" id="ARBA00022737"/>
    </source>
</evidence>
<dbReference type="Proteomes" id="UP001595075">
    <property type="component" value="Unassembled WGS sequence"/>
</dbReference>
<organism evidence="3 4">
    <name type="scientific">Oculimacula yallundae</name>
    <dbReference type="NCBI Taxonomy" id="86028"/>
    <lineage>
        <taxon>Eukaryota</taxon>
        <taxon>Fungi</taxon>
        <taxon>Dikarya</taxon>
        <taxon>Ascomycota</taxon>
        <taxon>Pezizomycotina</taxon>
        <taxon>Leotiomycetes</taxon>
        <taxon>Helotiales</taxon>
        <taxon>Ploettnerulaceae</taxon>
        <taxon>Oculimacula</taxon>
    </lineage>
</organism>
<dbReference type="SUPFAM" id="SSF51905">
    <property type="entry name" value="FAD/NAD(P)-binding domain"/>
    <property type="match status" value="1"/>
</dbReference>
<comment type="caution">
    <text evidence="3">The sequence shown here is derived from an EMBL/GenBank/DDBJ whole genome shotgun (WGS) entry which is preliminary data.</text>
</comment>
<name>A0ABR4CJJ1_9HELO</name>
<accession>A0ABR4CJJ1</accession>
<dbReference type="PANTHER" id="PTHR10039:SF16">
    <property type="entry name" value="GPI INOSITOL-DEACYLASE"/>
    <property type="match status" value="1"/>
</dbReference>
<gene>
    <name evidence="3" type="ORF">VTL71DRAFT_15642</name>
</gene>
<keyword evidence="1" id="KW-0677">Repeat</keyword>
<evidence type="ECO:0000313" key="3">
    <source>
        <dbReference type="EMBL" id="KAL2069304.1"/>
    </source>
</evidence>
<dbReference type="Gene3D" id="3.50.50.60">
    <property type="entry name" value="FAD/NAD(P)-binding domain"/>
    <property type="match status" value="2"/>
</dbReference>
<evidence type="ECO:0000259" key="2">
    <source>
        <dbReference type="PROSITE" id="PS50837"/>
    </source>
</evidence>
<dbReference type="Gene3D" id="3.40.50.300">
    <property type="entry name" value="P-loop containing nucleotide triphosphate hydrolases"/>
    <property type="match status" value="1"/>
</dbReference>
<sequence>MEDSIRKVIVLTYATASYSLDFTKTSGSRTHKGDLLAIVISPEYSTVTELALAIQTRIYANRHVSFATDPIMQYLRFSLIKIRSTSQIVLDFFFDPVMNRNLHVIPEDYVTYPYPAAKLKVAIIGGGPTGLATAVSLAEKGRGNIEVNVYERRWSHNADSPWSSFRRDQVVTLQDSVTNLMSTETRRALFEDRPERVWPVSANISIRKVEDRLRRRCQALQGLVTLHSKFIEPETLHELSDFHVLIGADGASSCLRGAYFDSTERGQSYALGIALKRPAGLPWSQSMNIFLTLGQTRYLLSASEVDGGGYLNMQLTEQEWSEMVNISGQPVTFGNPGCIRMEGQLPPGFEAYQVFAPSDTGGTLWKSIMEGLKLFGFNIKDIVNVVRIPIVIQAVKDCVQRIPQTTRPHAIAALVGDAAMTVHFWPGTGLNCGIKSGIALADAIVDALRNGHLIGLPRAALGGYTEFMLELQSREHDQRSIPILDLSGTPNMLAWLLAKAHEIATRLQKREEWALKPVKNIEEQVREVLQQLDLRTLQEMAVTFPWPTKEMSGPEILPRLITMNQESDRFHCLRQFFYLWPNSREYYLSNLIDEMNQNSLFLIWIPSADGSLPELSTSMSSQTDAIGQGTSDRPIDDLWGKALKNLKPADQLVIRETSTSSDRLQVMQDVLSLAQDSEQKSLKMRWTWKTSNGEVVIVRDLFAKMVTWIEKLKGVGDTLVQYDPGHAALPWAAARLILQASINDIQTNGAILQGMELVFKLIAKSEVVERLHLRKISTLLLPLSKALVDLYTSILDFLLKANRYFGEKTVKRVAKSVFRVEEFTTSYVSAIKTNMVEVESFARLLAAELTFQTDATLTDIAIRMKSVNPQSTNLESLNTQLNSFRDSNEAETRYLKKTLDDLNEPINRLLTQTHALNDNLKEDERLKIFDWLSTIEYRSHHRSKAKELLPGSGHWLLRKPEFAAWMESSTSSILWLHGIPGSGKSMLVAHVIEYLQNRGTEDGGLAYFYCVRSTNEPERADPVELLRCLLEQMSCFSEDEPVQSPVVKAYKAGKKEAKGRKPSKLDIEECVDVMLELLQLNPVTIIVDGLDECDPVKRQDLLDAFQKIIMESDNVVKIFVSSRDDHDLAHRLSKIPNLYIKASDNGGDIERFIKSRVEEAISKERILCGKVTQALKNTIVKILIQKAEGMFRLASLHIQSLCNPSQIKTRANILDTLEHLPLDLMKSYKSIHAQIISSRYPNAEIADRVIKWLLYARETLPATVFIVAISSSSADQDNIQVTEVLSICCNFVVHDVETGTFRFAHLSVREYFEQIEAYSITRSNSLLAEQCLRCIISDVDELRSQYDTSLEARSQSLFASPKYLLAPYRVAARRPRNSFSEHADIYWGQYSRFSGPLRKQGHLKSLLAQFLLSSTWSPDKYSIQFRHWLCRLEYADLALHMDMVSRVVPNTLFVAAKFHLTEVVATLIHENPNALRATTTSKFNCAQVATIFGQRETIGVTIEGTGKEFFTPNHIKAALIEAILVRSTSVVSGILDQTGYGFVSQDVIEIYIASGAGYAEDGFSAILALLFNNNNRSIIVDERLLIAACEGNKGPLTMEALLNHATTIYLTVPVIEAAMRNIFGKSLMSTLLKSEKPLLLNCDTIWIIKRYRREEWIDLFWSRWESSDIWPCSGLGSIGRRIYKRAATANPDLRVPLLEIVSIFRSSPCLTWEHIVTLRKRQDGQQLLLFILDEKPELDTAAVNMLLSQWDEEVVEAMLDFRNVDITDEIIKVVAGNMKWGAKVMELLLRKEMEMLESME</sequence>
<feature type="domain" description="NACHT" evidence="2">
    <location>
        <begin position="972"/>
        <end position="1125"/>
    </location>
</feature>
<evidence type="ECO:0000313" key="4">
    <source>
        <dbReference type="Proteomes" id="UP001595075"/>
    </source>
</evidence>
<dbReference type="SUPFAM" id="SSF52540">
    <property type="entry name" value="P-loop containing nucleoside triphosphate hydrolases"/>
    <property type="match status" value="1"/>
</dbReference>